<dbReference type="GO" id="GO:0016239">
    <property type="term" value="P:positive regulation of macroautophagy"/>
    <property type="evidence" value="ECO:0007669"/>
    <property type="project" value="TreeGrafter"/>
</dbReference>
<evidence type="ECO:0000256" key="4">
    <source>
        <dbReference type="ARBA" id="ARBA00023136"/>
    </source>
</evidence>
<dbReference type="PANTHER" id="PTHR34339">
    <property type="entry name" value="STIMULATOR OF INTERFERON GENES PROTEIN"/>
    <property type="match status" value="1"/>
</dbReference>
<dbReference type="InterPro" id="IPR055434">
    <property type="entry name" value="STING_TM"/>
</dbReference>
<dbReference type="Pfam" id="PF15009">
    <property type="entry name" value="STING_LBD"/>
    <property type="match status" value="1"/>
</dbReference>
<dbReference type="GO" id="GO:0035438">
    <property type="term" value="F:cyclic-di-GMP binding"/>
    <property type="evidence" value="ECO:0007669"/>
    <property type="project" value="InterPro"/>
</dbReference>
<evidence type="ECO:0000313" key="8">
    <source>
        <dbReference type="EMBL" id="KNC21563.1"/>
    </source>
</evidence>
<dbReference type="GO" id="GO:0061709">
    <property type="term" value="P:reticulophagy"/>
    <property type="evidence" value="ECO:0007669"/>
    <property type="project" value="TreeGrafter"/>
</dbReference>
<dbReference type="STRING" id="7375.A0A0L0BNN6"/>
<evidence type="ECO:0000259" key="7">
    <source>
        <dbReference type="Pfam" id="PF23417"/>
    </source>
</evidence>
<proteinExistence type="predicted"/>
<dbReference type="Pfam" id="PF23417">
    <property type="entry name" value="STING_TM"/>
    <property type="match status" value="1"/>
</dbReference>
<gene>
    <name evidence="8" type="ORF">FF38_10605</name>
</gene>
<evidence type="ECO:0000256" key="5">
    <source>
        <dbReference type="SAM" id="Phobius"/>
    </source>
</evidence>
<evidence type="ECO:0000313" key="9">
    <source>
        <dbReference type="Proteomes" id="UP000037069"/>
    </source>
</evidence>
<dbReference type="Gene3D" id="1.20.5.5200">
    <property type="match status" value="1"/>
</dbReference>
<accession>A0A0L0BNN6</accession>
<dbReference type="CDD" id="cd12146">
    <property type="entry name" value="STING_C"/>
    <property type="match status" value="1"/>
</dbReference>
<feature type="transmembrane region" description="Helical" evidence="5">
    <location>
        <begin position="84"/>
        <end position="108"/>
    </location>
</feature>
<dbReference type="GO" id="GO:0000045">
    <property type="term" value="P:autophagosome assembly"/>
    <property type="evidence" value="ECO:0007669"/>
    <property type="project" value="TreeGrafter"/>
</dbReference>
<keyword evidence="3 5" id="KW-1133">Transmembrane helix</keyword>
<evidence type="ECO:0000259" key="6">
    <source>
        <dbReference type="Pfam" id="PF15009"/>
    </source>
</evidence>
<keyword evidence="4 5" id="KW-0472">Membrane</keyword>
<protein>
    <submittedName>
        <fullName evidence="8">Uncharacterized protein</fullName>
    </submittedName>
</protein>
<dbReference type="EMBL" id="JRES01001601">
    <property type="protein sequence ID" value="KNC21563.1"/>
    <property type="molecule type" value="Genomic_DNA"/>
</dbReference>
<evidence type="ECO:0000256" key="2">
    <source>
        <dbReference type="ARBA" id="ARBA00022692"/>
    </source>
</evidence>
<dbReference type="OrthoDB" id="6053839at2759"/>
<dbReference type="PANTHER" id="PTHR34339:SF1">
    <property type="entry name" value="STIMULATOR OF INTERFERON GENES PROTEIN"/>
    <property type="match status" value="1"/>
</dbReference>
<dbReference type="AlphaFoldDB" id="A0A0L0BNN6"/>
<evidence type="ECO:0000256" key="3">
    <source>
        <dbReference type="ARBA" id="ARBA00022989"/>
    </source>
</evidence>
<reference evidence="8 9" key="1">
    <citation type="journal article" date="2015" name="Nat. Commun.">
        <title>Lucilia cuprina genome unlocks parasitic fly biology to underpin future interventions.</title>
        <authorList>
            <person name="Anstead C.A."/>
            <person name="Korhonen P.K."/>
            <person name="Young N.D."/>
            <person name="Hall R.S."/>
            <person name="Jex A.R."/>
            <person name="Murali S.C."/>
            <person name="Hughes D.S."/>
            <person name="Lee S.F."/>
            <person name="Perry T."/>
            <person name="Stroehlein A.J."/>
            <person name="Ansell B.R."/>
            <person name="Breugelmans B."/>
            <person name="Hofmann A."/>
            <person name="Qu J."/>
            <person name="Dugan S."/>
            <person name="Lee S.L."/>
            <person name="Chao H."/>
            <person name="Dinh H."/>
            <person name="Han Y."/>
            <person name="Doddapaneni H.V."/>
            <person name="Worley K.C."/>
            <person name="Muzny D.M."/>
            <person name="Ioannidis P."/>
            <person name="Waterhouse R.M."/>
            <person name="Zdobnov E.M."/>
            <person name="James P.J."/>
            <person name="Bagnall N.H."/>
            <person name="Kotze A.C."/>
            <person name="Gibbs R.A."/>
            <person name="Richards S."/>
            <person name="Batterham P."/>
            <person name="Gasser R.B."/>
        </authorList>
    </citation>
    <scope>NUCLEOTIDE SEQUENCE [LARGE SCALE GENOMIC DNA]</scope>
    <source>
        <strain evidence="8 9">LS</strain>
        <tissue evidence="8">Full body</tissue>
    </source>
</reference>
<comment type="caution">
    <text evidence="8">The sequence shown here is derived from an EMBL/GenBank/DDBJ whole genome shotgun (WGS) entry which is preliminary data.</text>
</comment>
<dbReference type="OMA" id="NTMFINS"/>
<dbReference type="GO" id="GO:0005776">
    <property type="term" value="C:autophagosome"/>
    <property type="evidence" value="ECO:0007669"/>
    <property type="project" value="TreeGrafter"/>
</dbReference>
<dbReference type="GO" id="GO:0032481">
    <property type="term" value="P:positive regulation of type I interferon production"/>
    <property type="evidence" value="ECO:0007669"/>
    <property type="project" value="InterPro"/>
</dbReference>
<dbReference type="GO" id="GO:0002218">
    <property type="term" value="P:activation of innate immune response"/>
    <property type="evidence" value="ECO:0007669"/>
    <property type="project" value="InterPro"/>
</dbReference>
<keyword evidence="9" id="KW-1185">Reference proteome</keyword>
<feature type="domain" description="STING ligand-binding" evidence="6">
    <location>
        <begin position="149"/>
        <end position="342"/>
    </location>
</feature>
<dbReference type="Gene3D" id="3.40.50.12100">
    <property type="entry name" value="Stimulator of interferon genes protein"/>
    <property type="match status" value="1"/>
</dbReference>
<dbReference type="InterPro" id="IPR029158">
    <property type="entry name" value="STING"/>
</dbReference>
<dbReference type="InterPro" id="IPR055432">
    <property type="entry name" value="STING_LBD"/>
</dbReference>
<sequence length="350" mass="41229">MHIAPTSDCEIEKVKNRKNIKLRSVGKRKMHVLMDYLEQCFQIMTVVVIAELIRRCCRIIFEYWKYANHYEDDNKLLEITKRSFSMNMGTSIGFIVFLFVAFVCVLSRGSRPPLYFFTFMPLYWIFMGLAVGHSHLNYADWIREPHGLDYAEGMASNYFHGYLKLILPTHDSDTGIKERMQLYENKHKVKFAVKRLFILVPNTMFINSKIESKILQKDGVMAFNIFLQPLETVVKNRAGVSRPFKNDVYRFNRTIDGTYYYVAMEGATPMLSFFEALSFQPSTTWQMKEMKREILLKFYKHLKYLLNKWPETQGKAEVILYNSYKADGRPQDVGDVLLSYITNMWHKGEF</sequence>
<name>A0A0L0BNN6_LUCCU</name>
<feature type="domain" description="STING transmembrane" evidence="7">
    <location>
        <begin position="40"/>
        <end position="147"/>
    </location>
</feature>
<dbReference type="GO" id="GO:0005789">
    <property type="term" value="C:endoplasmic reticulum membrane"/>
    <property type="evidence" value="ECO:0007669"/>
    <property type="project" value="TreeGrafter"/>
</dbReference>
<dbReference type="GO" id="GO:0045087">
    <property type="term" value="P:innate immune response"/>
    <property type="evidence" value="ECO:0007669"/>
    <property type="project" value="TreeGrafter"/>
</dbReference>
<organism evidence="8 9">
    <name type="scientific">Lucilia cuprina</name>
    <name type="common">Green bottle fly</name>
    <name type="synonym">Australian sheep blowfly</name>
    <dbReference type="NCBI Taxonomy" id="7375"/>
    <lineage>
        <taxon>Eukaryota</taxon>
        <taxon>Metazoa</taxon>
        <taxon>Ecdysozoa</taxon>
        <taxon>Arthropoda</taxon>
        <taxon>Hexapoda</taxon>
        <taxon>Insecta</taxon>
        <taxon>Pterygota</taxon>
        <taxon>Neoptera</taxon>
        <taxon>Endopterygota</taxon>
        <taxon>Diptera</taxon>
        <taxon>Brachycera</taxon>
        <taxon>Muscomorpha</taxon>
        <taxon>Oestroidea</taxon>
        <taxon>Calliphoridae</taxon>
        <taxon>Luciliinae</taxon>
        <taxon>Lucilia</taxon>
    </lineage>
</organism>
<dbReference type="InterPro" id="IPR038623">
    <property type="entry name" value="STING_C_sf"/>
</dbReference>
<dbReference type="GO" id="GO:0061507">
    <property type="term" value="F:2',3'-cyclic GMP-AMP binding"/>
    <property type="evidence" value="ECO:0007669"/>
    <property type="project" value="TreeGrafter"/>
</dbReference>
<dbReference type="InterPro" id="IPR033952">
    <property type="entry name" value="STING_C"/>
</dbReference>
<comment type="subcellular location">
    <subcellularLocation>
        <location evidence="1">Membrane</location>
        <topology evidence="1">Multi-pass membrane protein</topology>
    </subcellularLocation>
</comment>
<feature type="transmembrane region" description="Helical" evidence="5">
    <location>
        <begin position="114"/>
        <end position="133"/>
    </location>
</feature>
<dbReference type="Proteomes" id="UP000037069">
    <property type="component" value="Unassembled WGS sequence"/>
</dbReference>
<evidence type="ECO:0000256" key="1">
    <source>
        <dbReference type="ARBA" id="ARBA00004141"/>
    </source>
</evidence>
<keyword evidence="2 5" id="KW-0812">Transmembrane</keyword>